<evidence type="ECO:0000313" key="2">
    <source>
        <dbReference type="EMBL" id="EON88683.1"/>
    </source>
</evidence>
<keyword evidence="3" id="KW-1185">Reference proteome</keyword>
<dbReference type="AlphaFoldDB" id="R8AQS3"/>
<feature type="chain" id="PRO_5004452009" description="Lipoprotein" evidence="1">
    <location>
        <begin position="22"/>
        <end position="261"/>
    </location>
</feature>
<organism evidence="2 3">
    <name type="scientific">Plesiomonas shigelloides 302-73</name>
    <dbReference type="NCBI Taxonomy" id="1315976"/>
    <lineage>
        <taxon>Bacteria</taxon>
        <taxon>Pseudomonadati</taxon>
        <taxon>Pseudomonadota</taxon>
        <taxon>Gammaproteobacteria</taxon>
        <taxon>Enterobacterales</taxon>
        <taxon>Enterobacteriaceae</taxon>
        <taxon>Plesiomonas</taxon>
    </lineage>
</organism>
<evidence type="ECO:0008006" key="4">
    <source>
        <dbReference type="Google" id="ProtNLM"/>
    </source>
</evidence>
<dbReference type="RefSeq" id="WP_010863483.1">
    <property type="nucleotide sequence ID" value="NZ_KB944511.1"/>
</dbReference>
<evidence type="ECO:0000256" key="1">
    <source>
        <dbReference type="SAM" id="SignalP"/>
    </source>
</evidence>
<dbReference type="OrthoDB" id="7202514at2"/>
<name>R8AQS3_PLESH</name>
<sequence length="261" mass="29475">MKTNITIYLLSILVQCSNVLASDQACTEAEIEGVTHTKEAVLSKACKTLPNDDSKRIISVIYDTGKTNNQLPIYNWTVALENNKTRLIHSSYTEEIIVDSAINVYPSSIWIDTANYTLANGLRAFGVRLNIESGPNCANFYQGDQLTLFTTKGNKTIPILKKLPMKFAHYIKNPTCASHDNSKEEITERAKSSITILKTKQHGLNDIKITTKSFLIKSINNNEDEIIDSRIFTKTIYFNGVEYEFGGLEENPSKEWWVHKE</sequence>
<feature type="signal peptide" evidence="1">
    <location>
        <begin position="1"/>
        <end position="21"/>
    </location>
</feature>
<evidence type="ECO:0000313" key="3">
    <source>
        <dbReference type="Proteomes" id="UP000014012"/>
    </source>
</evidence>
<gene>
    <name evidence="2" type="ORF">PLESHI_09354</name>
</gene>
<dbReference type="PATRIC" id="fig|1315976.3.peg.1756"/>
<proteinExistence type="predicted"/>
<accession>R8AQS3</accession>
<comment type="caution">
    <text evidence="2">The sequence shown here is derived from an EMBL/GenBank/DDBJ whole genome shotgun (WGS) entry which is preliminary data.</text>
</comment>
<dbReference type="HOGENOM" id="CLU_888248_0_0_6"/>
<keyword evidence="1" id="KW-0732">Signal</keyword>
<dbReference type="Proteomes" id="UP000014012">
    <property type="component" value="Unassembled WGS sequence"/>
</dbReference>
<dbReference type="EMBL" id="AQQO01000330">
    <property type="protein sequence ID" value="EON88683.1"/>
    <property type="molecule type" value="Genomic_DNA"/>
</dbReference>
<reference evidence="2 3" key="1">
    <citation type="journal article" date="2013" name="Genome Announc.">
        <title>Genome Sequence of Plesiomonas shigelloides Strain 302-73 (Serotype O1).</title>
        <authorList>
            <person name="Pique N."/>
            <person name="Aquilini E."/>
            <person name="Alioto T."/>
            <person name="Minana-Galbis D."/>
            <person name="Tomas J.M."/>
        </authorList>
    </citation>
    <scope>NUCLEOTIDE SEQUENCE [LARGE SCALE GENOMIC DNA]</scope>
    <source>
        <strain evidence="2 3">302-73</strain>
    </source>
</reference>
<protein>
    <recommendedName>
        <fullName evidence="4">Lipoprotein</fullName>
    </recommendedName>
</protein>